<organism evidence="2 3">
    <name type="scientific">Halochromatium glycolicum</name>
    <dbReference type="NCBI Taxonomy" id="85075"/>
    <lineage>
        <taxon>Bacteria</taxon>
        <taxon>Pseudomonadati</taxon>
        <taxon>Pseudomonadota</taxon>
        <taxon>Gammaproteobacteria</taxon>
        <taxon>Chromatiales</taxon>
        <taxon>Chromatiaceae</taxon>
        <taxon>Halochromatium</taxon>
    </lineage>
</organism>
<proteinExistence type="predicted"/>
<dbReference type="InterPro" id="IPR005302">
    <property type="entry name" value="MoCF_Sase_C"/>
</dbReference>
<reference evidence="2" key="1">
    <citation type="submission" date="2017-08" db="EMBL/GenBank/DDBJ databases">
        <authorList>
            <person name="Imhoff J.F."/>
            <person name="Rahn T."/>
            <person name="Kuenzel S."/>
            <person name="Neulinger S.C."/>
        </authorList>
    </citation>
    <scope>NUCLEOTIDE SEQUENCE</scope>
    <source>
        <strain evidence="2">DSM 11080</strain>
    </source>
</reference>
<dbReference type="PANTHER" id="PTHR36930">
    <property type="entry name" value="METAL-SULFUR CLUSTER BIOSYNTHESIS PROTEINS YUAD-RELATED"/>
    <property type="match status" value="1"/>
</dbReference>
<comment type="caution">
    <text evidence="2">The sequence shown here is derived from an EMBL/GenBank/DDBJ whole genome shotgun (WGS) entry which is preliminary data.</text>
</comment>
<dbReference type="InterPro" id="IPR011037">
    <property type="entry name" value="Pyrv_Knase-like_insert_dom_sf"/>
</dbReference>
<evidence type="ECO:0000313" key="2">
    <source>
        <dbReference type="EMBL" id="MBK1703798.1"/>
    </source>
</evidence>
<dbReference type="SUPFAM" id="SSF50800">
    <property type="entry name" value="PK beta-barrel domain-like"/>
    <property type="match status" value="1"/>
</dbReference>
<sequence length="174" mass="19372">MWVRAVISLRRLRALFSQSRPPQLVGIYVAEHAGARMQGLEAAEALVGRGLVGDRYATDAGHWRATDRCEITLISAEDLLRSERRTGLKLQQGAHRRNLVVAGLRQSELRGARLRIGEVELGWHRIRPPCGYLDQIAGRGMANALGRHAGHCFRVVASGRLQLGDRVELWRPEG</sequence>
<dbReference type="PROSITE" id="PS51340">
    <property type="entry name" value="MOSC"/>
    <property type="match status" value="1"/>
</dbReference>
<dbReference type="GO" id="GO:0030170">
    <property type="term" value="F:pyridoxal phosphate binding"/>
    <property type="evidence" value="ECO:0007669"/>
    <property type="project" value="InterPro"/>
</dbReference>
<evidence type="ECO:0000259" key="1">
    <source>
        <dbReference type="PROSITE" id="PS51340"/>
    </source>
</evidence>
<evidence type="ECO:0000313" key="3">
    <source>
        <dbReference type="Proteomes" id="UP001296776"/>
    </source>
</evidence>
<reference evidence="2" key="2">
    <citation type="journal article" date="2020" name="Microorganisms">
        <title>Osmotic Adaptation and Compatible Solute Biosynthesis of Phototrophic Bacteria as Revealed from Genome Analyses.</title>
        <authorList>
            <person name="Imhoff J.F."/>
            <person name="Rahn T."/>
            <person name="Kunzel S."/>
            <person name="Keller A."/>
            <person name="Neulinger S.C."/>
        </authorList>
    </citation>
    <scope>NUCLEOTIDE SEQUENCE</scope>
    <source>
        <strain evidence="2">DSM 11080</strain>
    </source>
</reference>
<dbReference type="GO" id="GO:0003824">
    <property type="term" value="F:catalytic activity"/>
    <property type="evidence" value="ECO:0007669"/>
    <property type="project" value="InterPro"/>
</dbReference>
<dbReference type="Pfam" id="PF03473">
    <property type="entry name" value="MOSC"/>
    <property type="match status" value="1"/>
</dbReference>
<dbReference type="GO" id="GO:0030151">
    <property type="term" value="F:molybdenum ion binding"/>
    <property type="evidence" value="ECO:0007669"/>
    <property type="project" value="InterPro"/>
</dbReference>
<dbReference type="AlphaFoldDB" id="A0AAJ0U2C9"/>
<dbReference type="Proteomes" id="UP001296776">
    <property type="component" value="Unassembled WGS sequence"/>
</dbReference>
<protein>
    <recommendedName>
        <fullName evidence="1">MOSC domain-containing protein</fullName>
    </recommendedName>
</protein>
<accession>A0AAJ0U2C9</accession>
<keyword evidence="3" id="KW-1185">Reference proteome</keyword>
<gene>
    <name evidence="2" type="ORF">CKO40_04375</name>
</gene>
<dbReference type="EMBL" id="NRSJ01000005">
    <property type="protein sequence ID" value="MBK1703798.1"/>
    <property type="molecule type" value="Genomic_DNA"/>
</dbReference>
<dbReference type="RefSeq" id="WP_200344973.1">
    <property type="nucleotide sequence ID" value="NZ_NRSJ01000005.1"/>
</dbReference>
<dbReference type="PANTHER" id="PTHR36930:SF1">
    <property type="entry name" value="MOSC DOMAIN-CONTAINING PROTEIN"/>
    <property type="match status" value="1"/>
</dbReference>
<dbReference type="Gene3D" id="2.40.33.20">
    <property type="entry name" value="PK beta-barrel domain-like"/>
    <property type="match status" value="1"/>
</dbReference>
<name>A0AAJ0U2C9_9GAMM</name>
<dbReference type="InterPro" id="IPR052716">
    <property type="entry name" value="MOSC_domain"/>
</dbReference>
<feature type="domain" description="MOSC" evidence="1">
    <location>
        <begin position="38"/>
        <end position="170"/>
    </location>
</feature>